<accession>A0A2I6UG39</accession>
<evidence type="ECO:0000313" key="1">
    <source>
        <dbReference type="EMBL" id="AUO78877.1"/>
    </source>
</evidence>
<dbReference type="InterPro" id="IPR015982">
    <property type="entry name" value="Baseplate_struct_Gp11_N_sf"/>
</dbReference>
<reference evidence="2" key="1">
    <citation type="submission" date="2018-01" db="EMBL/GenBank/DDBJ databases">
        <title>Direct submission.</title>
        <authorList>
            <person name="Ciacci N."/>
        </authorList>
    </citation>
    <scope>NUCLEOTIDE SEQUENCE [LARGE SCALE GENOMIC DNA]</scope>
</reference>
<proteinExistence type="predicted"/>
<dbReference type="SUPFAM" id="SSF56558">
    <property type="entry name" value="Baseplate structural protein gp11"/>
    <property type="match status" value="1"/>
</dbReference>
<dbReference type="Pfam" id="PF08677">
    <property type="entry name" value="GP11"/>
    <property type="match status" value="1"/>
</dbReference>
<dbReference type="Gene3D" id="2.20.20.20">
    <property type="entry name" value="Baseplate structural protein gp11, C-terminal domain"/>
    <property type="match status" value="1"/>
</dbReference>
<organism evidence="1 2">
    <name type="scientific">Klebsiella phage vB_Kpn_F48</name>
    <dbReference type="NCBI Taxonomy" id="2070028"/>
    <lineage>
        <taxon>Viruses</taxon>
        <taxon>Duplodnaviria</taxon>
        <taxon>Heunggongvirae</taxon>
        <taxon>Uroviricota</taxon>
        <taxon>Caudoviricetes</taxon>
        <taxon>Marfavirus</taxon>
        <taxon>Marfavirus F48</taxon>
    </lineage>
</organism>
<gene>
    <name evidence="1" type="ORF">vBKpnF48_252</name>
</gene>
<dbReference type="Gene3D" id="3.90.1160.10">
    <property type="entry name" value="Baseplate structural protein gp11, finger domain"/>
    <property type="match status" value="1"/>
</dbReference>
<keyword evidence="2" id="KW-1185">Reference proteome</keyword>
<dbReference type="InterPro" id="IPR015976">
    <property type="entry name" value="Phage_T4_Gp11_C"/>
</dbReference>
<dbReference type="InterPro" id="IPR043180">
    <property type="entry name" value="Baseplate_struct_Gp11_C"/>
</dbReference>
<name>A0A2I6UG39_9CAUD</name>
<sequence>MIFTKTREGAKVPSREANYLQFELDPEDISVGDQVPYGSVTLKQTQHGVWYPNIQAAIDDVRAMIPSDVGEVVTNVTGISPGKTQQITRAVFSGVVKLEDEVTEEIVEILGVAVKLKNGDTAEIAAAKWLNILESMVADKVAIAAVFSSASTQNIVDITHLDYQNHTFETFKWNGITVNFSVLSPAKQGYGSWNFLGSEDKVFASNTVRFHYFQRIS</sequence>
<protein>
    <submittedName>
        <fullName evidence="1">Baseplate wedge subunit and tail pin</fullName>
    </submittedName>
</protein>
<evidence type="ECO:0000313" key="2">
    <source>
        <dbReference type="Proteomes" id="UP000240294"/>
    </source>
</evidence>
<dbReference type="Gene3D" id="1.10.286.30">
    <property type="entry name" value="Baseplate structural protein GP11, N-terminal domain"/>
    <property type="match status" value="1"/>
</dbReference>
<dbReference type="InterPro" id="IPR036214">
    <property type="entry name" value="Gp11_sf"/>
</dbReference>
<dbReference type="InterPro" id="IPR014791">
    <property type="entry name" value="Baseplate_struct_Gp11"/>
</dbReference>
<dbReference type="EMBL" id="MG746602">
    <property type="protein sequence ID" value="AUO78877.1"/>
    <property type="molecule type" value="Genomic_DNA"/>
</dbReference>
<dbReference type="Proteomes" id="UP000240294">
    <property type="component" value="Genome"/>
</dbReference>